<geneLocation type="plasmid" evidence="1 2">
    <name>pET46</name>
</geneLocation>
<name>B2VB69_ERWT9</name>
<dbReference type="Proteomes" id="UP000001726">
    <property type="component" value="Plasmid pET46"/>
</dbReference>
<dbReference type="EMBL" id="CU468133">
    <property type="protein sequence ID" value="CAO95032.1"/>
    <property type="molecule type" value="Genomic_DNA"/>
</dbReference>
<keyword evidence="2" id="KW-1185">Reference proteome</keyword>
<gene>
    <name evidence="1" type="ordered locus">ETA_pET460420</name>
</gene>
<organism evidence="1 2">
    <name type="scientific">Erwinia tasmaniensis (strain DSM 17950 / CFBP 7177 / CIP 109463 / NCPPB 4357 / Et1/99)</name>
    <dbReference type="NCBI Taxonomy" id="465817"/>
    <lineage>
        <taxon>Bacteria</taxon>
        <taxon>Pseudomonadati</taxon>
        <taxon>Pseudomonadota</taxon>
        <taxon>Gammaproteobacteria</taxon>
        <taxon>Enterobacterales</taxon>
        <taxon>Erwiniaceae</taxon>
        <taxon>Erwinia</taxon>
    </lineage>
</organism>
<reference evidence="1 2" key="1">
    <citation type="journal article" date="2008" name="Environ. Microbiol.">
        <title>The genome of Erwinia tasmaniensis strain Et1/99, a non-pathogenic bacterium in the genus Erwinia.</title>
        <authorList>
            <person name="Kube M."/>
            <person name="Migdoll A.M."/>
            <person name="Mueller I."/>
            <person name="Kuhl H."/>
            <person name="Beck A."/>
            <person name="Reinhardt R."/>
            <person name="Geider K."/>
        </authorList>
    </citation>
    <scope>NUCLEOTIDE SEQUENCE [LARGE SCALE GENOMIC DNA]</scope>
    <source>
        <strain evidence="2">DSM 17950 / CFBP 7177 / CIP 109463 / NCPPB 4357 / Et1/99</strain>
        <plasmid evidence="2">pET46</plasmid>
    </source>
</reference>
<evidence type="ECO:0000313" key="1">
    <source>
        <dbReference type="EMBL" id="CAO95032.1"/>
    </source>
</evidence>
<sequence>MKFKGILIKMMVCAMTMSINGCENTSAKQANKSYGNNYPLQMDLHSMDESFQVNTSNLKVIQHVNSGESPDRAVIEIEESELLDDSVFAEKTVFTMNYKKDEWKIISRVKMQRCWPGRGHQDFSVQPCH</sequence>
<dbReference type="AlphaFoldDB" id="B2VB69"/>
<accession>B2VB69</accession>
<dbReference type="KEGG" id="eta:ETA_pET460420"/>
<keyword evidence="1" id="KW-0614">Plasmid</keyword>
<dbReference type="HOGENOM" id="CLU_1945462_0_0_6"/>
<protein>
    <submittedName>
        <fullName evidence="1">Uncharacterized protein</fullName>
    </submittedName>
</protein>
<proteinExistence type="predicted"/>
<evidence type="ECO:0000313" key="2">
    <source>
        <dbReference type="Proteomes" id="UP000001726"/>
    </source>
</evidence>